<evidence type="ECO:0000259" key="6">
    <source>
        <dbReference type="PROSITE" id="PS50102"/>
    </source>
</evidence>
<keyword evidence="5" id="KW-1133">Transmembrane helix</keyword>
<feature type="compositionally biased region" description="Low complexity" evidence="4">
    <location>
        <begin position="133"/>
        <end position="144"/>
    </location>
</feature>
<proteinExistence type="predicted"/>
<dbReference type="PANTHER" id="PTHR48032">
    <property type="entry name" value="RNA-BINDING PROTEIN MUSASHI HOMOLOG RBP6"/>
    <property type="match status" value="1"/>
</dbReference>
<dbReference type="SUPFAM" id="SSF54928">
    <property type="entry name" value="RNA-binding domain, RBD"/>
    <property type="match status" value="2"/>
</dbReference>
<sequence length="532" mass="55223">MAKVESTDDNLYDGLYGDEFEEDFAVSALGNPSTITDSNADDGATEFLEPPEDPLSAAPEAEEAAQPIPTLDSSKLRTNADALPPKPNAASNNGASLSYSAQVAEQFSSAYRQTPSQERGRLDAARLAQFNQTGGAPSGSTGASLIDGQARPVRPSEMKDEGKMFVGGLSWDTTDEGLRNYFSEFGKVDACTIVRDADSKSRGFAFLTFEDPASVNAVMVREHFLDGKAIDPKRAIPREEHLRNTRYFVGGLAPQTTADSMRVFFTKFGKVVDATVMVDRETGRSKGFGFVTFEDNSNDSQLVGKLGLILDEKQIEVKTAQPRSQRDQQRHTVASPTSFNNGQAAVGNAAAMGSSMPFMTTNNTGAGDMSMMYQRMMNGMGTPYSMMGGGMGGMMGGFNPMMGMGMGMGRFGMGAMGGMGGAGGVGGMTPMAAAAAGNMGGNMGMGGGVGGMRLGMGPIGMAGAGAGMGGMGAAGMGAAAMGGGAMGMGMRQNMGMMGTGRGRPGMNQGPGPARITNRGQHGFHPYARFSGS</sequence>
<keyword evidence="5" id="KW-0472">Membrane</keyword>
<dbReference type="PANTHER" id="PTHR48032:SF6">
    <property type="entry name" value="RNA-BINDING (RRM_RBD_RNP MOTIFS) FAMILY PROTEIN"/>
    <property type="match status" value="1"/>
</dbReference>
<dbReference type="GO" id="GO:0006417">
    <property type="term" value="P:regulation of translation"/>
    <property type="evidence" value="ECO:0007669"/>
    <property type="project" value="TreeGrafter"/>
</dbReference>
<dbReference type="EMBL" id="WHVB01000001">
    <property type="protein sequence ID" value="KAF8487081.1"/>
    <property type="molecule type" value="Genomic_DNA"/>
</dbReference>
<dbReference type="SMART" id="SM00360">
    <property type="entry name" value="RRM"/>
    <property type="match status" value="2"/>
</dbReference>
<dbReference type="Gene3D" id="3.30.70.330">
    <property type="match status" value="2"/>
</dbReference>
<evidence type="ECO:0000313" key="8">
    <source>
        <dbReference type="Proteomes" id="UP000759537"/>
    </source>
</evidence>
<dbReference type="OrthoDB" id="1875751at2759"/>
<dbReference type="GO" id="GO:0003729">
    <property type="term" value="F:mRNA binding"/>
    <property type="evidence" value="ECO:0007669"/>
    <property type="project" value="TreeGrafter"/>
</dbReference>
<protein>
    <submittedName>
        <fullName evidence="7">HnRNP A1-gamma isoform</fullName>
    </submittedName>
</protein>
<dbReference type="PROSITE" id="PS50102">
    <property type="entry name" value="RRM"/>
    <property type="match status" value="2"/>
</dbReference>
<feature type="domain" description="RRM" evidence="6">
    <location>
        <begin position="245"/>
        <end position="322"/>
    </location>
</feature>
<evidence type="ECO:0000256" key="2">
    <source>
        <dbReference type="ARBA" id="ARBA00022884"/>
    </source>
</evidence>
<keyword evidence="8" id="KW-1185">Reference proteome</keyword>
<dbReference type="InterPro" id="IPR035979">
    <property type="entry name" value="RBD_domain_sf"/>
</dbReference>
<reference evidence="7" key="2">
    <citation type="journal article" date="2020" name="Nat. Commun.">
        <title>Large-scale genome sequencing of mycorrhizal fungi provides insights into the early evolution of symbiotic traits.</title>
        <authorList>
            <person name="Miyauchi S."/>
            <person name="Kiss E."/>
            <person name="Kuo A."/>
            <person name="Drula E."/>
            <person name="Kohler A."/>
            <person name="Sanchez-Garcia M."/>
            <person name="Morin E."/>
            <person name="Andreopoulos B."/>
            <person name="Barry K.W."/>
            <person name="Bonito G."/>
            <person name="Buee M."/>
            <person name="Carver A."/>
            <person name="Chen C."/>
            <person name="Cichocki N."/>
            <person name="Clum A."/>
            <person name="Culley D."/>
            <person name="Crous P.W."/>
            <person name="Fauchery L."/>
            <person name="Girlanda M."/>
            <person name="Hayes R.D."/>
            <person name="Keri Z."/>
            <person name="LaButti K."/>
            <person name="Lipzen A."/>
            <person name="Lombard V."/>
            <person name="Magnuson J."/>
            <person name="Maillard F."/>
            <person name="Murat C."/>
            <person name="Nolan M."/>
            <person name="Ohm R.A."/>
            <person name="Pangilinan J."/>
            <person name="Pereira M.F."/>
            <person name="Perotto S."/>
            <person name="Peter M."/>
            <person name="Pfister S."/>
            <person name="Riley R."/>
            <person name="Sitrit Y."/>
            <person name="Stielow J.B."/>
            <person name="Szollosi G."/>
            <person name="Zifcakova L."/>
            <person name="Stursova M."/>
            <person name="Spatafora J.W."/>
            <person name="Tedersoo L."/>
            <person name="Vaario L.M."/>
            <person name="Yamada A."/>
            <person name="Yan M."/>
            <person name="Wang P."/>
            <person name="Xu J."/>
            <person name="Bruns T."/>
            <person name="Baldrian P."/>
            <person name="Vilgalys R."/>
            <person name="Dunand C."/>
            <person name="Henrissat B."/>
            <person name="Grigoriev I.V."/>
            <person name="Hibbett D."/>
            <person name="Nagy L.G."/>
            <person name="Martin F.M."/>
        </authorList>
    </citation>
    <scope>NUCLEOTIDE SEQUENCE</scope>
    <source>
        <strain evidence="7">Prilba</strain>
    </source>
</reference>
<feature type="compositionally biased region" description="Low complexity" evidence="4">
    <location>
        <begin position="54"/>
        <end position="67"/>
    </location>
</feature>
<keyword evidence="2 3" id="KW-0694">RNA-binding</keyword>
<organism evidence="7 8">
    <name type="scientific">Russula ochroleuca</name>
    <dbReference type="NCBI Taxonomy" id="152965"/>
    <lineage>
        <taxon>Eukaryota</taxon>
        <taxon>Fungi</taxon>
        <taxon>Dikarya</taxon>
        <taxon>Basidiomycota</taxon>
        <taxon>Agaricomycotina</taxon>
        <taxon>Agaricomycetes</taxon>
        <taxon>Russulales</taxon>
        <taxon>Russulaceae</taxon>
        <taxon>Russula</taxon>
    </lineage>
</organism>
<accession>A0A9P5N668</accession>
<feature type="region of interest" description="Disordered" evidence="4">
    <location>
        <begin position="319"/>
        <end position="341"/>
    </location>
</feature>
<feature type="domain" description="RRM" evidence="6">
    <location>
        <begin position="162"/>
        <end position="236"/>
    </location>
</feature>
<comment type="caution">
    <text evidence="7">The sequence shown here is derived from an EMBL/GenBank/DDBJ whole genome shotgun (WGS) entry which is preliminary data.</text>
</comment>
<keyword evidence="1" id="KW-0677">Repeat</keyword>
<evidence type="ECO:0000256" key="3">
    <source>
        <dbReference type="PROSITE-ProRule" id="PRU00176"/>
    </source>
</evidence>
<dbReference type="InterPro" id="IPR012677">
    <property type="entry name" value="Nucleotide-bd_a/b_plait_sf"/>
</dbReference>
<feature type="region of interest" description="Disordered" evidence="4">
    <location>
        <begin position="131"/>
        <end position="157"/>
    </location>
</feature>
<dbReference type="FunFam" id="3.30.70.330:FF:000025">
    <property type="entry name" value="RNA-binding protein Musashi homolog 2 isoform X1"/>
    <property type="match status" value="1"/>
</dbReference>
<name>A0A9P5N668_9AGAM</name>
<feature type="transmembrane region" description="Helical" evidence="5">
    <location>
        <begin position="414"/>
        <end position="439"/>
    </location>
</feature>
<evidence type="ECO:0000256" key="5">
    <source>
        <dbReference type="SAM" id="Phobius"/>
    </source>
</evidence>
<feature type="compositionally biased region" description="Acidic residues" evidence="4">
    <location>
        <begin position="39"/>
        <end position="52"/>
    </location>
</feature>
<feature type="transmembrane region" description="Helical" evidence="5">
    <location>
        <begin position="459"/>
        <end position="487"/>
    </location>
</feature>
<dbReference type="CDD" id="cd12577">
    <property type="entry name" value="RRM1_Hrp1p"/>
    <property type="match status" value="1"/>
</dbReference>
<keyword evidence="5" id="KW-0812">Transmembrane</keyword>
<reference evidence="7" key="1">
    <citation type="submission" date="2019-10" db="EMBL/GenBank/DDBJ databases">
        <authorList>
            <consortium name="DOE Joint Genome Institute"/>
            <person name="Kuo A."/>
            <person name="Miyauchi S."/>
            <person name="Kiss E."/>
            <person name="Drula E."/>
            <person name="Kohler A."/>
            <person name="Sanchez-Garcia M."/>
            <person name="Andreopoulos B."/>
            <person name="Barry K.W."/>
            <person name="Bonito G."/>
            <person name="Buee M."/>
            <person name="Carver A."/>
            <person name="Chen C."/>
            <person name="Cichocki N."/>
            <person name="Clum A."/>
            <person name="Culley D."/>
            <person name="Crous P.W."/>
            <person name="Fauchery L."/>
            <person name="Girlanda M."/>
            <person name="Hayes R."/>
            <person name="Keri Z."/>
            <person name="LaButti K."/>
            <person name="Lipzen A."/>
            <person name="Lombard V."/>
            <person name="Magnuson J."/>
            <person name="Maillard F."/>
            <person name="Morin E."/>
            <person name="Murat C."/>
            <person name="Nolan M."/>
            <person name="Ohm R."/>
            <person name="Pangilinan J."/>
            <person name="Pereira M."/>
            <person name="Perotto S."/>
            <person name="Peter M."/>
            <person name="Riley R."/>
            <person name="Sitrit Y."/>
            <person name="Stielow B."/>
            <person name="Szollosi G."/>
            <person name="Zifcakova L."/>
            <person name="Stursova M."/>
            <person name="Spatafora J.W."/>
            <person name="Tedersoo L."/>
            <person name="Vaario L.-M."/>
            <person name="Yamada A."/>
            <person name="Yan M."/>
            <person name="Wang P."/>
            <person name="Xu J."/>
            <person name="Bruns T."/>
            <person name="Baldrian P."/>
            <person name="Vilgalys R."/>
            <person name="Henrissat B."/>
            <person name="Grigoriev I.V."/>
            <person name="Hibbett D."/>
            <person name="Nagy L.G."/>
            <person name="Martin F.M."/>
        </authorList>
    </citation>
    <scope>NUCLEOTIDE SEQUENCE</scope>
    <source>
        <strain evidence="7">Prilba</strain>
    </source>
</reference>
<gene>
    <name evidence="7" type="ORF">DFH94DRAFT_13456</name>
</gene>
<dbReference type="Pfam" id="PF00076">
    <property type="entry name" value="RRM_1"/>
    <property type="match status" value="2"/>
</dbReference>
<evidence type="ECO:0000313" key="7">
    <source>
        <dbReference type="EMBL" id="KAF8487081.1"/>
    </source>
</evidence>
<evidence type="ECO:0000256" key="4">
    <source>
        <dbReference type="SAM" id="MobiDB-lite"/>
    </source>
</evidence>
<dbReference type="InterPro" id="IPR000504">
    <property type="entry name" value="RRM_dom"/>
</dbReference>
<feature type="transmembrane region" description="Helical" evidence="5">
    <location>
        <begin position="384"/>
        <end position="402"/>
    </location>
</feature>
<dbReference type="InterPro" id="IPR034156">
    <property type="entry name" value="Hrp1_RRM1"/>
</dbReference>
<evidence type="ECO:0000256" key="1">
    <source>
        <dbReference type="ARBA" id="ARBA00022737"/>
    </source>
</evidence>
<dbReference type="AlphaFoldDB" id="A0A9P5N668"/>
<feature type="region of interest" description="Disordered" evidence="4">
    <location>
        <begin position="27"/>
        <end position="94"/>
    </location>
</feature>
<dbReference type="Proteomes" id="UP000759537">
    <property type="component" value="Unassembled WGS sequence"/>
</dbReference>